<feature type="signal peptide" evidence="2">
    <location>
        <begin position="1"/>
        <end position="27"/>
    </location>
</feature>
<gene>
    <name evidence="3" type="ORF">EFL95_00695</name>
</gene>
<dbReference type="Proteomes" id="UP000277094">
    <property type="component" value="Unassembled WGS sequence"/>
</dbReference>
<comment type="caution">
    <text evidence="3">The sequence shown here is derived from an EMBL/GenBank/DDBJ whole genome shotgun (WGS) entry which is preliminary data.</text>
</comment>
<evidence type="ECO:0000256" key="1">
    <source>
        <dbReference type="SAM" id="MobiDB-lite"/>
    </source>
</evidence>
<name>A0A3N0DZ98_9ACTN</name>
<dbReference type="PROSITE" id="PS51257">
    <property type="entry name" value="PROKAR_LIPOPROTEIN"/>
    <property type="match status" value="1"/>
</dbReference>
<dbReference type="AlphaFoldDB" id="A0A3N0DZ98"/>
<reference evidence="3 4" key="1">
    <citation type="submission" date="2018-11" db="EMBL/GenBank/DDBJ databases">
        <authorList>
            <person name="Li F."/>
        </authorList>
    </citation>
    <scope>NUCLEOTIDE SEQUENCE [LARGE SCALE GENOMIC DNA]</scope>
    <source>
        <strain evidence="3 4">KIS18-7</strain>
    </source>
</reference>
<evidence type="ECO:0000313" key="3">
    <source>
        <dbReference type="EMBL" id="RNL80938.1"/>
    </source>
</evidence>
<dbReference type="RefSeq" id="WP_123232145.1">
    <property type="nucleotide sequence ID" value="NZ_RJSG01000001.1"/>
</dbReference>
<evidence type="ECO:0000313" key="4">
    <source>
        <dbReference type="Proteomes" id="UP000277094"/>
    </source>
</evidence>
<accession>A0A3N0DZ98</accession>
<dbReference type="EMBL" id="RJSG01000001">
    <property type="protein sequence ID" value="RNL80938.1"/>
    <property type="molecule type" value="Genomic_DNA"/>
</dbReference>
<dbReference type="OrthoDB" id="3773240at2"/>
<organism evidence="3 4">
    <name type="scientific">Nocardioides marmorisolisilvae</name>
    <dbReference type="NCBI Taxonomy" id="1542737"/>
    <lineage>
        <taxon>Bacteria</taxon>
        <taxon>Bacillati</taxon>
        <taxon>Actinomycetota</taxon>
        <taxon>Actinomycetes</taxon>
        <taxon>Propionibacteriales</taxon>
        <taxon>Nocardioidaceae</taxon>
        <taxon>Nocardioides</taxon>
    </lineage>
</organism>
<dbReference type="SUPFAM" id="SSF109998">
    <property type="entry name" value="Triger factor/SurA peptide-binding domain-like"/>
    <property type="match status" value="1"/>
</dbReference>
<feature type="chain" id="PRO_5039344750" evidence="2">
    <location>
        <begin position="28"/>
        <end position="232"/>
    </location>
</feature>
<feature type="region of interest" description="Disordered" evidence="1">
    <location>
        <begin position="205"/>
        <end position="232"/>
    </location>
</feature>
<keyword evidence="4" id="KW-1185">Reference proteome</keyword>
<protein>
    <submittedName>
        <fullName evidence="3">Uncharacterized protein</fullName>
    </submittedName>
</protein>
<keyword evidence="2" id="KW-0732">Signal</keyword>
<proteinExistence type="predicted"/>
<dbReference type="InterPro" id="IPR027304">
    <property type="entry name" value="Trigger_fact/SurA_dom_sf"/>
</dbReference>
<evidence type="ECO:0000256" key="2">
    <source>
        <dbReference type="SAM" id="SignalP"/>
    </source>
</evidence>
<sequence length="232" mass="24448">MKAHRLVVLAAAGVSALVLSGCSQSLGGDVAATVDGRTISNADVKFLARLQCDAIDNAGKDPAQSGSVQTVSRRQVRADMVNALVQSRLNAELGKEQGVTYDRATYRQAMDQFEPTVQAVAAKDRAKFRTMIGKLYQSQLEVYAIAARELGAQGVDKPTQQQVEALVTKIQGDYRKQADIEIDPIYGAGKSGIAGSDDTSISEPVSSFAKASVASPEDAGWAGSLPANQKCG</sequence>